<feature type="region of interest" description="Disordered" evidence="1">
    <location>
        <begin position="15"/>
        <end position="62"/>
    </location>
</feature>
<dbReference type="InterPro" id="IPR036869">
    <property type="entry name" value="J_dom_sf"/>
</dbReference>
<evidence type="ECO:0008006" key="4">
    <source>
        <dbReference type="Google" id="ProtNLM"/>
    </source>
</evidence>
<dbReference type="EMBL" id="JAKOGI010000034">
    <property type="protein sequence ID" value="KAJ8447867.1"/>
    <property type="molecule type" value="Genomic_DNA"/>
</dbReference>
<dbReference type="GO" id="GO:0030276">
    <property type="term" value="F:clathrin binding"/>
    <property type="evidence" value="ECO:0007669"/>
    <property type="project" value="TreeGrafter"/>
</dbReference>
<feature type="compositionally biased region" description="Low complexity" evidence="1">
    <location>
        <begin position="200"/>
        <end position="211"/>
    </location>
</feature>
<dbReference type="PANTHER" id="PTHR23172">
    <property type="entry name" value="AUXILIN/CYCLIN G-ASSOCIATED KINASE-RELATED"/>
    <property type="match status" value="1"/>
</dbReference>
<dbReference type="GO" id="GO:0072318">
    <property type="term" value="P:clathrin coat disassembly"/>
    <property type="evidence" value="ECO:0007669"/>
    <property type="project" value="TreeGrafter"/>
</dbReference>
<feature type="region of interest" description="Disordered" evidence="1">
    <location>
        <begin position="324"/>
        <end position="352"/>
    </location>
</feature>
<name>A0A9Q1QMM8_9CARY</name>
<accession>A0A9Q1QMM8</accession>
<dbReference type="Gene3D" id="1.10.287.110">
    <property type="entry name" value="DnaJ domain"/>
    <property type="match status" value="1"/>
</dbReference>
<evidence type="ECO:0000313" key="2">
    <source>
        <dbReference type="EMBL" id="KAJ8447867.1"/>
    </source>
</evidence>
<feature type="compositionally biased region" description="Polar residues" evidence="1">
    <location>
        <begin position="188"/>
        <end position="199"/>
    </location>
</feature>
<organism evidence="2 3">
    <name type="scientific">Carnegiea gigantea</name>
    <dbReference type="NCBI Taxonomy" id="171969"/>
    <lineage>
        <taxon>Eukaryota</taxon>
        <taxon>Viridiplantae</taxon>
        <taxon>Streptophyta</taxon>
        <taxon>Embryophyta</taxon>
        <taxon>Tracheophyta</taxon>
        <taxon>Spermatophyta</taxon>
        <taxon>Magnoliopsida</taxon>
        <taxon>eudicotyledons</taxon>
        <taxon>Gunneridae</taxon>
        <taxon>Pentapetalae</taxon>
        <taxon>Caryophyllales</taxon>
        <taxon>Cactineae</taxon>
        <taxon>Cactaceae</taxon>
        <taxon>Cactoideae</taxon>
        <taxon>Echinocereeae</taxon>
        <taxon>Carnegiea</taxon>
    </lineage>
</organism>
<evidence type="ECO:0000313" key="3">
    <source>
        <dbReference type="Proteomes" id="UP001153076"/>
    </source>
</evidence>
<dbReference type="GO" id="GO:0072583">
    <property type="term" value="P:clathrin-dependent endocytosis"/>
    <property type="evidence" value="ECO:0007669"/>
    <property type="project" value="TreeGrafter"/>
</dbReference>
<feature type="region of interest" description="Disordered" evidence="1">
    <location>
        <begin position="181"/>
        <end position="219"/>
    </location>
</feature>
<comment type="caution">
    <text evidence="2">The sequence shown here is derived from an EMBL/GenBank/DDBJ whole genome shotgun (WGS) entry which is preliminary data.</text>
</comment>
<protein>
    <recommendedName>
        <fullName evidence="4">J domain-containing protein</fullName>
    </recommendedName>
</protein>
<dbReference type="GO" id="GO:0031982">
    <property type="term" value="C:vesicle"/>
    <property type="evidence" value="ECO:0007669"/>
    <property type="project" value="TreeGrafter"/>
</dbReference>
<dbReference type="SUPFAM" id="SSF46565">
    <property type="entry name" value="Chaperone J-domain"/>
    <property type="match status" value="1"/>
</dbReference>
<feature type="compositionally biased region" description="Low complexity" evidence="1">
    <location>
        <begin position="18"/>
        <end position="28"/>
    </location>
</feature>
<feature type="compositionally biased region" description="Polar residues" evidence="1">
    <location>
        <begin position="227"/>
        <end position="240"/>
    </location>
</feature>
<dbReference type="PANTHER" id="PTHR23172:SF68">
    <property type="entry name" value="DNAJ DOMAIN PROTEIN"/>
    <property type="match status" value="1"/>
</dbReference>
<keyword evidence="3" id="KW-1185">Reference proteome</keyword>
<sequence length="527" mass="57580">MDDFGVLVQPFGIRPQGKSAPMAASKAASRTHKYSSVNLDPPFSTIPTSEPTHNSSSGNGSLLNDQNDAFGFGFSNNKPQNYGNYSDNVFQKPINRGGGGGLNFDTEAVFKGSMNLNTKSSDVDDNSIWEFSGIVSTTGLVDGGDLLSSDPVHDFLGSLGKTASGSSSRLDETMGRNVVSDDLIPGFGNSNSSNDRAQASSTENNSGSSSIEELEDFGSGRMRTVEKTQASSTEKNSGLSSVEELEDFGSGRMKKMANDDLGAFKVKNEPKMTCKPIETNFIDIDVEGSFNGDSSHQENLESVSQNFFEAEAPDLDSFFGAYTQKSNPVPEPKTSGRKTEEIRDLSSGTPFNTKQKISPGNLQDDFSLLFGAAPMSSLFEEIEGESEERRKARLDHFQTTQARVAQALADLNEREFRAQQEQEERHRIAEAMETEMKQWAAGKEGNLRALLSSLQQVLAPDLGWKPITLTDLITSSQVKIAYKKAALCVHPDKVQQKGAKLEQKYVAEKVFDLLKEAWNKFNVEELR</sequence>
<dbReference type="AlphaFoldDB" id="A0A9Q1QMM8"/>
<feature type="region of interest" description="Disordered" evidence="1">
    <location>
        <begin position="225"/>
        <end position="244"/>
    </location>
</feature>
<proteinExistence type="predicted"/>
<evidence type="ECO:0000256" key="1">
    <source>
        <dbReference type="SAM" id="MobiDB-lite"/>
    </source>
</evidence>
<dbReference type="CDD" id="cd06257">
    <property type="entry name" value="DnaJ"/>
    <property type="match status" value="1"/>
</dbReference>
<dbReference type="Proteomes" id="UP001153076">
    <property type="component" value="Unassembled WGS sequence"/>
</dbReference>
<dbReference type="InterPro" id="IPR001623">
    <property type="entry name" value="DnaJ_domain"/>
</dbReference>
<gene>
    <name evidence="2" type="ORF">Cgig2_012002</name>
</gene>
<dbReference type="GO" id="GO:0005737">
    <property type="term" value="C:cytoplasm"/>
    <property type="evidence" value="ECO:0007669"/>
    <property type="project" value="TreeGrafter"/>
</dbReference>
<dbReference type="OrthoDB" id="1717591at2759"/>
<reference evidence="2" key="1">
    <citation type="submission" date="2022-04" db="EMBL/GenBank/DDBJ databases">
        <title>Carnegiea gigantea Genome sequencing and assembly v2.</title>
        <authorList>
            <person name="Copetti D."/>
            <person name="Sanderson M.J."/>
            <person name="Burquez A."/>
            <person name="Wojciechowski M.F."/>
        </authorList>
    </citation>
    <scope>NUCLEOTIDE SEQUENCE</scope>
    <source>
        <strain evidence="2">SGP5-SGP5p</strain>
        <tissue evidence="2">Aerial part</tissue>
    </source>
</reference>